<dbReference type="GO" id="GO:0005524">
    <property type="term" value="F:ATP binding"/>
    <property type="evidence" value="ECO:0007669"/>
    <property type="project" value="UniProtKB-KW"/>
</dbReference>
<dbReference type="EMBL" id="WJQT01000012">
    <property type="protein sequence ID" value="MRJ47687.1"/>
    <property type="molecule type" value="Genomic_DNA"/>
</dbReference>
<dbReference type="AlphaFoldDB" id="A0A844CB80"/>
<evidence type="ECO:0000313" key="6">
    <source>
        <dbReference type="EMBL" id="MRJ47687.1"/>
    </source>
</evidence>
<evidence type="ECO:0000256" key="4">
    <source>
        <dbReference type="ARBA" id="ARBA00022840"/>
    </source>
</evidence>
<keyword evidence="3" id="KW-0547">Nucleotide-binding</keyword>
<proteinExistence type="inferred from homology"/>
<evidence type="ECO:0000259" key="5">
    <source>
        <dbReference type="PROSITE" id="PS50893"/>
    </source>
</evidence>
<organism evidence="6 7">
    <name type="scientific">Fundicoccus ignavus</name>
    <dbReference type="NCBI Taxonomy" id="2664442"/>
    <lineage>
        <taxon>Bacteria</taxon>
        <taxon>Bacillati</taxon>
        <taxon>Bacillota</taxon>
        <taxon>Bacilli</taxon>
        <taxon>Lactobacillales</taxon>
        <taxon>Aerococcaceae</taxon>
        <taxon>Fundicoccus</taxon>
    </lineage>
</organism>
<gene>
    <name evidence="6" type="ORF">GF867_08930</name>
</gene>
<protein>
    <submittedName>
        <fullName evidence="6">ATP-binding cassette domain-containing protein</fullName>
    </submittedName>
</protein>
<dbReference type="Gene3D" id="3.40.50.300">
    <property type="entry name" value="P-loop containing nucleotide triphosphate hydrolases"/>
    <property type="match status" value="1"/>
</dbReference>
<dbReference type="SMART" id="SM00382">
    <property type="entry name" value="AAA"/>
    <property type="match status" value="1"/>
</dbReference>
<dbReference type="Pfam" id="PF00005">
    <property type="entry name" value="ABC_tran"/>
    <property type="match status" value="1"/>
</dbReference>
<evidence type="ECO:0000313" key="7">
    <source>
        <dbReference type="Proteomes" id="UP000440066"/>
    </source>
</evidence>
<evidence type="ECO:0000256" key="1">
    <source>
        <dbReference type="ARBA" id="ARBA00005417"/>
    </source>
</evidence>
<dbReference type="InterPro" id="IPR003593">
    <property type="entry name" value="AAA+_ATPase"/>
</dbReference>
<evidence type="ECO:0000256" key="3">
    <source>
        <dbReference type="ARBA" id="ARBA00022741"/>
    </source>
</evidence>
<comment type="similarity">
    <text evidence="1">Belongs to the ABC transporter superfamily.</text>
</comment>
<keyword evidence="2" id="KW-0813">Transport</keyword>
<accession>A0A844CB80</accession>
<dbReference type="SUPFAM" id="SSF52540">
    <property type="entry name" value="P-loop containing nucleoside triphosphate hydrolases"/>
    <property type="match status" value="1"/>
</dbReference>
<dbReference type="InterPro" id="IPR027417">
    <property type="entry name" value="P-loop_NTPase"/>
</dbReference>
<sequence>MAYIEIEHLTKDYGKGRGIYDVSLEIEKGEVYGFVGINGAGKTTTIRHMMGFIKPDEGNVSINGLDATKSSAEVKLYVSYIPGEINFPGNTTGEEFLKEQIYLSGRGNWDRAKELIELLQLDATANVHAMSKGMKQKTAIVSALASDADILIMDEPTTGLDPLMRDVFIDLLKEEKEKGKTIFMSSHIFQEVEEVCDRVAVIQKGKIIDIVDMKTIRYNKNKEYRMEFKSEEDFKQFISLGYQINQVKTEDLQVFVQIHDEHINELIQTLKDFDLVYFKEIKVHFEDYITEVFKEVK</sequence>
<feature type="domain" description="ABC transporter" evidence="5">
    <location>
        <begin position="4"/>
        <end position="229"/>
    </location>
</feature>
<dbReference type="InterPro" id="IPR050763">
    <property type="entry name" value="ABC_transporter_ATP-binding"/>
</dbReference>
<keyword evidence="4 6" id="KW-0067">ATP-binding</keyword>
<dbReference type="PROSITE" id="PS50893">
    <property type="entry name" value="ABC_TRANSPORTER_2"/>
    <property type="match status" value="1"/>
</dbReference>
<reference evidence="6 7" key="1">
    <citation type="submission" date="2019-11" db="EMBL/GenBank/DDBJ databases">
        <title>Characterisation of Fundicoccus ignavus gen. nov. sp. nov., a novel genus of the family Aerococcaceae from bulk tank milk.</title>
        <authorList>
            <person name="Siebert A."/>
            <person name="Huptas C."/>
            <person name="Wenning M."/>
            <person name="Scherer S."/>
            <person name="Doll E.V."/>
        </authorList>
    </citation>
    <scope>NUCLEOTIDE SEQUENCE [LARGE SCALE GENOMIC DNA]</scope>
    <source>
        <strain evidence="6 7">DSM 109652</strain>
    </source>
</reference>
<dbReference type="PANTHER" id="PTHR42711">
    <property type="entry name" value="ABC TRANSPORTER ATP-BINDING PROTEIN"/>
    <property type="match status" value="1"/>
</dbReference>
<dbReference type="InterPro" id="IPR003439">
    <property type="entry name" value="ABC_transporter-like_ATP-bd"/>
</dbReference>
<dbReference type="CDD" id="cd03230">
    <property type="entry name" value="ABC_DR_subfamily_A"/>
    <property type="match status" value="1"/>
</dbReference>
<dbReference type="RefSeq" id="WP_153832754.1">
    <property type="nucleotide sequence ID" value="NZ_WJQT01000012.1"/>
</dbReference>
<dbReference type="PANTHER" id="PTHR42711:SF5">
    <property type="entry name" value="ABC TRANSPORTER ATP-BINDING PROTEIN NATA"/>
    <property type="match status" value="1"/>
</dbReference>
<dbReference type="GO" id="GO:0016887">
    <property type="term" value="F:ATP hydrolysis activity"/>
    <property type="evidence" value="ECO:0007669"/>
    <property type="project" value="InterPro"/>
</dbReference>
<name>A0A844CB80_9LACT</name>
<comment type="caution">
    <text evidence="6">The sequence shown here is derived from an EMBL/GenBank/DDBJ whole genome shotgun (WGS) entry which is preliminary data.</text>
</comment>
<dbReference type="Proteomes" id="UP000440066">
    <property type="component" value="Unassembled WGS sequence"/>
</dbReference>
<evidence type="ECO:0000256" key="2">
    <source>
        <dbReference type="ARBA" id="ARBA00022448"/>
    </source>
</evidence>